<evidence type="ECO:0000313" key="3">
    <source>
        <dbReference type="Proteomes" id="UP000729402"/>
    </source>
</evidence>
<comment type="caution">
    <text evidence="2">The sequence shown here is derived from an EMBL/GenBank/DDBJ whole genome shotgun (WGS) entry which is preliminary data.</text>
</comment>
<sequence length="219" mass="24558">MKYHLPENFLDLMMYSVIKKTNLAELHDIVFHTNVYHKKTTVEKYCSKSTIFRTSFKSYGANIQLDFYKRFWGDLLRPPPAVAVGGEEGSPLFRGSKGKQAVKVDDEPQSPKVTCVGQIPPSRALVRPSSSAASFPSSSSRSTSASPPTWCPRTNRQGTNGQDWPLDETRWRSSSQKPRSKKATKVAAKPGKGSDVGEGGRSWITVVEEIERLHEQRKW</sequence>
<accession>A0A8J5T7A3</accession>
<keyword evidence="3" id="KW-1185">Reference proteome</keyword>
<gene>
    <name evidence="2" type="ORF">GUJ93_ZPchr0006g45188</name>
</gene>
<protein>
    <submittedName>
        <fullName evidence="2">Uncharacterized protein</fullName>
    </submittedName>
</protein>
<evidence type="ECO:0000256" key="1">
    <source>
        <dbReference type="SAM" id="MobiDB-lite"/>
    </source>
</evidence>
<feature type="compositionally biased region" description="Polar residues" evidence="1">
    <location>
        <begin position="152"/>
        <end position="162"/>
    </location>
</feature>
<feature type="region of interest" description="Disordered" evidence="1">
    <location>
        <begin position="87"/>
        <end position="200"/>
    </location>
</feature>
<organism evidence="2 3">
    <name type="scientific">Zizania palustris</name>
    <name type="common">Northern wild rice</name>
    <dbReference type="NCBI Taxonomy" id="103762"/>
    <lineage>
        <taxon>Eukaryota</taxon>
        <taxon>Viridiplantae</taxon>
        <taxon>Streptophyta</taxon>
        <taxon>Embryophyta</taxon>
        <taxon>Tracheophyta</taxon>
        <taxon>Spermatophyta</taxon>
        <taxon>Magnoliopsida</taxon>
        <taxon>Liliopsida</taxon>
        <taxon>Poales</taxon>
        <taxon>Poaceae</taxon>
        <taxon>BOP clade</taxon>
        <taxon>Oryzoideae</taxon>
        <taxon>Oryzeae</taxon>
        <taxon>Zizaniinae</taxon>
        <taxon>Zizania</taxon>
    </lineage>
</organism>
<dbReference type="Proteomes" id="UP000729402">
    <property type="component" value="Unassembled WGS sequence"/>
</dbReference>
<dbReference type="EMBL" id="JAAALK010000283">
    <property type="protein sequence ID" value="KAG8076870.1"/>
    <property type="molecule type" value="Genomic_DNA"/>
</dbReference>
<dbReference type="AlphaFoldDB" id="A0A8J5T7A3"/>
<evidence type="ECO:0000313" key="2">
    <source>
        <dbReference type="EMBL" id="KAG8076870.1"/>
    </source>
</evidence>
<reference evidence="2" key="2">
    <citation type="submission" date="2021-02" db="EMBL/GenBank/DDBJ databases">
        <authorList>
            <person name="Kimball J.A."/>
            <person name="Haas M.W."/>
            <person name="Macchietto M."/>
            <person name="Kono T."/>
            <person name="Duquette J."/>
            <person name="Shao M."/>
        </authorList>
    </citation>
    <scope>NUCLEOTIDE SEQUENCE</scope>
    <source>
        <tissue evidence="2">Fresh leaf tissue</tissue>
    </source>
</reference>
<proteinExistence type="predicted"/>
<feature type="compositionally biased region" description="Low complexity" evidence="1">
    <location>
        <begin position="127"/>
        <end position="148"/>
    </location>
</feature>
<name>A0A8J5T7A3_ZIZPA</name>
<reference evidence="2" key="1">
    <citation type="journal article" date="2021" name="bioRxiv">
        <title>Whole Genome Assembly and Annotation of Northern Wild Rice, Zizania palustris L., Supports a Whole Genome Duplication in the Zizania Genus.</title>
        <authorList>
            <person name="Haas M."/>
            <person name="Kono T."/>
            <person name="Macchietto M."/>
            <person name="Millas R."/>
            <person name="McGilp L."/>
            <person name="Shao M."/>
            <person name="Duquette J."/>
            <person name="Hirsch C.N."/>
            <person name="Kimball J."/>
        </authorList>
    </citation>
    <scope>NUCLEOTIDE SEQUENCE</scope>
    <source>
        <tissue evidence="2">Fresh leaf tissue</tissue>
    </source>
</reference>